<accession>A0AAE9YRY2</accession>
<sequence>MKLINKTTGIVEFDGPAAQFPGIDVFQHDEVNAEFELICTADEQRASLRDKITVNAGDTESLLGTATDGMHLLLYQVAKLSAQLSTAESLAQVRAAAQELNTLLADFVTKVDNQEVKLPYQTKGVDVVMQDIENRASAVNQLITEAS</sequence>
<reference evidence="1 2" key="2">
    <citation type="journal article" date="2022" name="Mar. Drugs">
        <title>Bioassay-Guided Fractionation Leads to the Detection of Cholic Acid Generated by the Rare Thalassomonas sp.</title>
        <authorList>
            <person name="Pheiffer F."/>
            <person name="Schneider Y.K."/>
            <person name="Hansen E.H."/>
            <person name="Andersen J.H."/>
            <person name="Isaksson J."/>
            <person name="Busche T."/>
            <person name="R C."/>
            <person name="Kalinowski J."/>
            <person name="Zyl L.V."/>
            <person name="Trindade M."/>
        </authorList>
    </citation>
    <scope>NUCLEOTIDE SEQUENCE [LARGE SCALE GENOMIC DNA]</scope>
    <source>
        <strain evidence="1 2">A5K-106</strain>
    </source>
</reference>
<keyword evidence="2" id="KW-1185">Reference proteome</keyword>
<dbReference type="Proteomes" id="UP000032568">
    <property type="component" value="Chromosome"/>
</dbReference>
<protein>
    <submittedName>
        <fullName evidence="1">Uncharacterized protein</fullName>
    </submittedName>
</protein>
<dbReference type="RefSeq" id="WP_053043462.1">
    <property type="nucleotide sequence ID" value="NZ_CP059735.1"/>
</dbReference>
<proteinExistence type="predicted"/>
<dbReference type="AlphaFoldDB" id="A0AAE9YRY2"/>
<evidence type="ECO:0000313" key="2">
    <source>
        <dbReference type="Proteomes" id="UP000032568"/>
    </source>
</evidence>
<organism evidence="1 2">
    <name type="scientific">Thalassomonas actiniarum</name>
    <dbReference type="NCBI Taxonomy" id="485447"/>
    <lineage>
        <taxon>Bacteria</taxon>
        <taxon>Pseudomonadati</taxon>
        <taxon>Pseudomonadota</taxon>
        <taxon>Gammaproteobacteria</taxon>
        <taxon>Alteromonadales</taxon>
        <taxon>Colwelliaceae</taxon>
        <taxon>Thalassomonas</taxon>
    </lineage>
</organism>
<name>A0AAE9YRY2_9GAMM</name>
<dbReference type="EMBL" id="CP059735">
    <property type="protein sequence ID" value="WDD98387.1"/>
    <property type="molecule type" value="Genomic_DNA"/>
</dbReference>
<dbReference type="KEGG" id="tact:SG35_024465"/>
<gene>
    <name evidence="1" type="ORF">SG35_024465</name>
</gene>
<reference evidence="1 2" key="1">
    <citation type="journal article" date="2015" name="Genome Announc.">
        <title>Draft Genome Sequences of Marine Isolates of Thalassomonas viridans and Thalassomonas actiniarum.</title>
        <authorList>
            <person name="Olonade I."/>
            <person name="van Zyl L.J."/>
            <person name="Trindade M."/>
        </authorList>
    </citation>
    <scope>NUCLEOTIDE SEQUENCE [LARGE SCALE GENOMIC DNA]</scope>
    <source>
        <strain evidence="1 2">A5K-106</strain>
    </source>
</reference>
<evidence type="ECO:0000313" key="1">
    <source>
        <dbReference type="EMBL" id="WDD98387.1"/>
    </source>
</evidence>